<name>A0A9D0ZEP5_9FIRM</name>
<proteinExistence type="inferred from homology"/>
<sequence length="102" mass="11147">MAIEHLTKENFDEVTGSGRCVVDFWATWCGPCRMQAPILDEVDMALDGRAKVCKVDVDEQPELASRFGVMSIPTLIYFQDGKVTGKAVGVQSRVQVLAALGE</sequence>
<accession>A0A9D0ZEP5</accession>
<dbReference type="PROSITE" id="PS51352">
    <property type="entry name" value="THIOREDOXIN_2"/>
    <property type="match status" value="1"/>
</dbReference>
<evidence type="ECO:0000313" key="13">
    <source>
        <dbReference type="Proteomes" id="UP000824262"/>
    </source>
</evidence>
<evidence type="ECO:0000256" key="3">
    <source>
        <dbReference type="ARBA" id="ARBA00022448"/>
    </source>
</evidence>
<evidence type="ECO:0000256" key="7">
    <source>
        <dbReference type="NCBIfam" id="TIGR01068"/>
    </source>
</evidence>
<keyword evidence="6 10" id="KW-0676">Redox-active center</keyword>
<evidence type="ECO:0000256" key="10">
    <source>
        <dbReference type="PIRSR" id="PIRSR000077-4"/>
    </source>
</evidence>
<dbReference type="EMBL" id="DVGA01000091">
    <property type="protein sequence ID" value="HIQ79272.1"/>
    <property type="molecule type" value="Genomic_DNA"/>
</dbReference>
<dbReference type="InterPro" id="IPR017937">
    <property type="entry name" value="Thioredoxin_CS"/>
</dbReference>
<organism evidence="12 13">
    <name type="scientific">Candidatus Scatomorpha intestinavium</name>
    <dbReference type="NCBI Taxonomy" id="2840922"/>
    <lineage>
        <taxon>Bacteria</taxon>
        <taxon>Bacillati</taxon>
        <taxon>Bacillota</taxon>
        <taxon>Clostridia</taxon>
        <taxon>Eubacteriales</taxon>
        <taxon>Candidatus Scatomorpha</taxon>
    </lineage>
</organism>
<dbReference type="CDD" id="cd02947">
    <property type="entry name" value="TRX_family"/>
    <property type="match status" value="1"/>
</dbReference>
<dbReference type="PRINTS" id="PR00421">
    <property type="entry name" value="THIOREDOXIN"/>
</dbReference>
<evidence type="ECO:0000256" key="4">
    <source>
        <dbReference type="ARBA" id="ARBA00022982"/>
    </source>
</evidence>
<evidence type="ECO:0000256" key="6">
    <source>
        <dbReference type="ARBA" id="ARBA00023284"/>
    </source>
</evidence>
<dbReference type="InterPro" id="IPR036249">
    <property type="entry name" value="Thioredoxin-like_sf"/>
</dbReference>
<dbReference type="PIRSF" id="PIRSF000077">
    <property type="entry name" value="Thioredoxin"/>
    <property type="match status" value="1"/>
</dbReference>
<dbReference type="FunFam" id="3.40.30.10:FF:000001">
    <property type="entry name" value="Thioredoxin"/>
    <property type="match status" value="1"/>
</dbReference>
<dbReference type="Gene3D" id="3.40.30.10">
    <property type="entry name" value="Glutaredoxin"/>
    <property type="match status" value="1"/>
</dbReference>
<evidence type="ECO:0000256" key="5">
    <source>
        <dbReference type="ARBA" id="ARBA00023157"/>
    </source>
</evidence>
<feature type="site" description="Contributes to redox potential value" evidence="9">
    <location>
        <position position="31"/>
    </location>
</feature>
<evidence type="ECO:0000256" key="8">
    <source>
        <dbReference type="PIRNR" id="PIRNR000077"/>
    </source>
</evidence>
<dbReference type="InterPro" id="IPR005746">
    <property type="entry name" value="Thioredoxin"/>
</dbReference>
<keyword evidence="4" id="KW-0249">Electron transport</keyword>
<dbReference type="AlphaFoldDB" id="A0A9D0ZEP5"/>
<gene>
    <name evidence="12" type="primary">trxA</name>
    <name evidence="12" type="ORF">IAB77_08455</name>
</gene>
<keyword evidence="3" id="KW-0813">Transport</keyword>
<evidence type="ECO:0000259" key="11">
    <source>
        <dbReference type="PROSITE" id="PS51352"/>
    </source>
</evidence>
<feature type="domain" description="Thioredoxin" evidence="11">
    <location>
        <begin position="1"/>
        <end position="102"/>
    </location>
</feature>
<feature type="active site" description="Nucleophile" evidence="9">
    <location>
        <position position="29"/>
    </location>
</feature>
<dbReference type="Pfam" id="PF00085">
    <property type="entry name" value="Thioredoxin"/>
    <property type="match status" value="1"/>
</dbReference>
<feature type="active site" description="Nucleophile" evidence="9">
    <location>
        <position position="32"/>
    </location>
</feature>
<reference evidence="12" key="2">
    <citation type="journal article" date="2021" name="PeerJ">
        <title>Extensive microbial diversity within the chicken gut microbiome revealed by metagenomics and culture.</title>
        <authorList>
            <person name="Gilroy R."/>
            <person name="Ravi A."/>
            <person name="Getino M."/>
            <person name="Pursley I."/>
            <person name="Horton D.L."/>
            <person name="Alikhan N.F."/>
            <person name="Baker D."/>
            <person name="Gharbi K."/>
            <person name="Hall N."/>
            <person name="Watson M."/>
            <person name="Adriaenssens E.M."/>
            <person name="Foster-Nyarko E."/>
            <person name="Jarju S."/>
            <person name="Secka A."/>
            <person name="Antonio M."/>
            <person name="Oren A."/>
            <person name="Chaudhuri R.R."/>
            <person name="La Ragione R."/>
            <person name="Hildebrand F."/>
            <person name="Pallen M.J."/>
        </authorList>
    </citation>
    <scope>NUCLEOTIDE SEQUENCE</scope>
    <source>
        <strain evidence="12">ChiBcolR7-354</strain>
    </source>
</reference>
<reference evidence="12" key="1">
    <citation type="submission" date="2020-10" db="EMBL/GenBank/DDBJ databases">
        <authorList>
            <person name="Gilroy R."/>
        </authorList>
    </citation>
    <scope>NUCLEOTIDE SEQUENCE</scope>
    <source>
        <strain evidence="12">ChiBcolR7-354</strain>
    </source>
</reference>
<dbReference type="PANTHER" id="PTHR45663">
    <property type="entry name" value="GEO12009P1"/>
    <property type="match status" value="1"/>
</dbReference>
<protein>
    <recommendedName>
        <fullName evidence="2 7">Thioredoxin</fullName>
    </recommendedName>
</protein>
<dbReference type="PANTHER" id="PTHR45663:SF11">
    <property type="entry name" value="GEO12009P1"/>
    <property type="match status" value="1"/>
</dbReference>
<keyword evidence="5 10" id="KW-1015">Disulfide bond</keyword>
<feature type="disulfide bond" description="Redox-active" evidence="10">
    <location>
        <begin position="29"/>
        <end position="32"/>
    </location>
</feature>
<comment type="similarity">
    <text evidence="1 8">Belongs to the thioredoxin family.</text>
</comment>
<dbReference type="PROSITE" id="PS00194">
    <property type="entry name" value="THIOREDOXIN_1"/>
    <property type="match status" value="1"/>
</dbReference>
<evidence type="ECO:0000256" key="2">
    <source>
        <dbReference type="ARBA" id="ARBA00020570"/>
    </source>
</evidence>
<evidence type="ECO:0000256" key="9">
    <source>
        <dbReference type="PIRSR" id="PIRSR000077-1"/>
    </source>
</evidence>
<dbReference type="Proteomes" id="UP000824262">
    <property type="component" value="Unassembled WGS sequence"/>
</dbReference>
<feature type="site" description="Deprotonates C-terminal active site Cys" evidence="9">
    <location>
        <position position="23"/>
    </location>
</feature>
<dbReference type="GO" id="GO:0045454">
    <property type="term" value="P:cell redox homeostasis"/>
    <property type="evidence" value="ECO:0007669"/>
    <property type="project" value="TreeGrafter"/>
</dbReference>
<comment type="caution">
    <text evidence="12">The sequence shown here is derived from an EMBL/GenBank/DDBJ whole genome shotgun (WGS) entry which is preliminary data.</text>
</comment>
<dbReference type="GO" id="GO:0005829">
    <property type="term" value="C:cytosol"/>
    <property type="evidence" value="ECO:0007669"/>
    <property type="project" value="TreeGrafter"/>
</dbReference>
<feature type="site" description="Contributes to redox potential value" evidence="9">
    <location>
        <position position="30"/>
    </location>
</feature>
<evidence type="ECO:0000313" key="12">
    <source>
        <dbReference type="EMBL" id="HIQ79272.1"/>
    </source>
</evidence>
<dbReference type="InterPro" id="IPR013766">
    <property type="entry name" value="Thioredoxin_domain"/>
</dbReference>
<evidence type="ECO:0000256" key="1">
    <source>
        <dbReference type="ARBA" id="ARBA00008987"/>
    </source>
</evidence>
<dbReference type="NCBIfam" id="TIGR01068">
    <property type="entry name" value="thioredoxin"/>
    <property type="match status" value="1"/>
</dbReference>
<dbReference type="SUPFAM" id="SSF52833">
    <property type="entry name" value="Thioredoxin-like"/>
    <property type="match status" value="1"/>
</dbReference>
<dbReference type="GO" id="GO:0015035">
    <property type="term" value="F:protein-disulfide reductase activity"/>
    <property type="evidence" value="ECO:0007669"/>
    <property type="project" value="UniProtKB-UniRule"/>
</dbReference>